<name>A0A093XD80_TALMA</name>
<proteinExistence type="predicted"/>
<accession>A0A093XD80</accession>
<dbReference type="eggNOG" id="ENOG502T1G6">
    <property type="taxonomic scope" value="Eukaryota"/>
</dbReference>
<organism evidence="3">
    <name type="scientific">Talaromyces marneffei PM1</name>
    <dbReference type="NCBI Taxonomy" id="1077442"/>
    <lineage>
        <taxon>Eukaryota</taxon>
        <taxon>Fungi</taxon>
        <taxon>Dikarya</taxon>
        <taxon>Ascomycota</taxon>
        <taxon>Pezizomycotina</taxon>
        <taxon>Eurotiomycetes</taxon>
        <taxon>Eurotiomycetidae</taxon>
        <taxon>Eurotiales</taxon>
        <taxon>Trichocomaceae</taxon>
        <taxon>Talaromyces</taxon>
        <taxon>Talaromyces sect. Talaromyces</taxon>
    </lineage>
</organism>
<evidence type="ECO:0000313" key="3">
    <source>
        <dbReference type="EMBL" id="KFX43163.1"/>
    </source>
</evidence>
<feature type="region of interest" description="Disordered" evidence="2">
    <location>
        <begin position="319"/>
        <end position="347"/>
    </location>
</feature>
<dbReference type="Gene3D" id="1.10.287.1490">
    <property type="match status" value="1"/>
</dbReference>
<dbReference type="HOGENOM" id="CLU_042289_0_0_1"/>
<sequence length="490" mass="55104">MTTTLERSLSRASSMSISVSSPLLSVHRDITPPAMPDVGVAHLHDRLNYLDSRISELRSVILTKDSYVERRNREDLYIRREFEAQRTISERIDVGVTILKTELNQIRNSVSSLNGDTAYLCNDVARLQKNVQQLQVDTAFLRNDVTRLQKSVLQIQVELEALKTEVGGCRTEIKQLHTTVQQLHTAVNQSERVRFNSLATTVHAPINAVPRINQDGALRYPNYFPRTVWRFWCLKKRSRIDRLVELAEFYEVEGYEYWGRNHHDDVPWDDDDDSSSDYSDRPNNLTRAEAVYQYPEACHQALAATLGLNYHKIRKAVGESPNSRIASAPKRPAEDMVSNPHVSRPKPVKLARRLGDVSPTMLQKLVYGVPSVASKSVSSELDDRLVWREPGREGSEISDEALSKLKGLSSDIGSILRAIERGKLYVKTEQMHVSPTESRPRADIIKEGSPDAPSPMAVEEARSTHTVSTEIISPTGSLPDTLPDTASMLS</sequence>
<feature type="coiled-coil region" evidence="1">
    <location>
        <begin position="124"/>
        <end position="165"/>
    </location>
</feature>
<comment type="caution">
    <text evidence="3">The sequence shown here is derived from an EMBL/GenBank/DDBJ whole genome shotgun (WGS) entry which is preliminary data.</text>
</comment>
<dbReference type="AlphaFoldDB" id="A0A093XD80"/>
<reference evidence="3" key="1">
    <citation type="journal article" date="2014" name="PLoS Genet.">
        <title>Signature Gene Expression Reveals Novel Clues to the Molecular Mechanisms of Dimorphic Transition in Penicillium marneffei.</title>
        <authorList>
            <person name="Yang E."/>
            <person name="Wang G."/>
            <person name="Cai J."/>
            <person name="Woo P.C."/>
            <person name="Lau S.K."/>
            <person name="Yuen K.-Y."/>
            <person name="Chow W.-N."/>
            <person name="Lin X."/>
        </authorList>
    </citation>
    <scope>NUCLEOTIDE SEQUENCE [LARGE SCALE GENOMIC DNA]</scope>
    <source>
        <strain evidence="3">PM1</strain>
    </source>
</reference>
<evidence type="ECO:0000256" key="1">
    <source>
        <dbReference type="SAM" id="Coils"/>
    </source>
</evidence>
<evidence type="ECO:0000256" key="2">
    <source>
        <dbReference type="SAM" id="MobiDB-lite"/>
    </source>
</evidence>
<feature type="compositionally biased region" description="Polar residues" evidence="2">
    <location>
        <begin position="464"/>
        <end position="478"/>
    </location>
</feature>
<gene>
    <name evidence="3" type="ORF">GQ26_0370220</name>
</gene>
<feature type="compositionally biased region" description="Basic and acidic residues" evidence="2">
    <location>
        <begin position="438"/>
        <end position="449"/>
    </location>
</feature>
<protein>
    <submittedName>
        <fullName evidence="3">Uncharacterized protein</fullName>
    </submittedName>
</protein>
<feature type="region of interest" description="Disordered" evidence="2">
    <location>
        <begin position="430"/>
        <end position="490"/>
    </location>
</feature>
<dbReference type="EMBL" id="JPOX01000037">
    <property type="protein sequence ID" value="KFX43163.1"/>
    <property type="molecule type" value="Genomic_DNA"/>
</dbReference>
<keyword evidence="1" id="KW-0175">Coiled coil</keyword>